<feature type="transmembrane region" description="Helical" evidence="1">
    <location>
        <begin position="158"/>
        <end position="181"/>
    </location>
</feature>
<gene>
    <name evidence="2" type="ORF">I6N95_23960</name>
</gene>
<dbReference type="PANTHER" id="PTHR37305:SF1">
    <property type="entry name" value="MEMBRANE PROTEIN"/>
    <property type="match status" value="1"/>
</dbReference>
<keyword evidence="1" id="KW-0472">Membrane</keyword>
<keyword evidence="1" id="KW-1133">Transmembrane helix</keyword>
<dbReference type="GO" id="GO:0005886">
    <property type="term" value="C:plasma membrane"/>
    <property type="evidence" value="ECO:0007669"/>
    <property type="project" value="UniProtKB-SubCell"/>
</dbReference>
<proteinExistence type="predicted"/>
<organism evidence="2 3">
    <name type="scientific">Vagococcus allomyrinae</name>
    <dbReference type="NCBI Taxonomy" id="2794353"/>
    <lineage>
        <taxon>Bacteria</taxon>
        <taxon>Bacillati</taxon>
        <taxon>Bacillota</taxon>
        <taxon>Bacilli</taxon>
        <taxon>Lactobacillales</taxon>
        <taxon>Enterococcaceae</taxon>
        <taxon>Vagococcus</taxon>
    </lineage>
</organism>
<sequence>MGVLIKNEWLKLFGKKASWIMQIILAVAMFAMAFMMLKSNESMQVYYQREDQPEFKGGMTAYQVADGTFMSQEQFWSMEDADYEEVKEVSLTIDESITLLKSNIETYKSQPKKYDKQTIKLAEKELAFYQAYQDKGETPQDPADGTTSAGFFSSYGQIYVLPTLFAVIIASMIIASEFSGGTIKLLLTRPYSRMQILWSKYIVTIIYGLITSVVMAISAFVFSFILPSQSLTVPLSSATGTKTALTLAYQLFASNFLLMLLYITIAFFFSAVIRSQALAVGVGMGVLFSGSILGQILPSIIEKYDWLKWLIFNLLGLNNQVLDVNYLAGGNLSIPATVLGIIVYIILIQTTTLLIFNKRDVALS</sequence>
<evidence type="ECO:0000313" key="3">
    <source>
        <dbReference type="Proteomes" id="UP000674938"/>
    </source>
</evidence>
<feature type="transmembrane region" description="Helical" evidence="1">
    <location>
        <begin position="19"/>
        <end position="37"/>
    </location>
</feature>
<dbReference type="AlphaFoldDB" id="A0A940SX91"/>
<keyword evidence="1" id="KW-0812">Transmembrane</keyword>
<comment type="caution">
    <text evidence="2">The sequence shown here is derived from an EMBL/GenBank/DDBJ whole genome shotgun (WGS) entry which is preliminary data.</text>
</comment>
<feature type="transmembrane region" description="Helical" evidence="1">
    <location>
        <begin position="247"/>
        <end position="271"/>
    </location>
</feature>
<protein>
    <submittedName>
        <fullName evidence="2">ABC transporter permease subunit</fullName>
    </submittedName>
</protein>
<accession>A0A940SX91</accession>
<dbReference type="GO" id="GO:0140359">
    <property type="term" value="F:ABC-type transporter activity"/>
    <property type="evidence" value="ECO:0007669"/>
    <property type="project" value="InterPro"/>
</dbReference>
<evidence type="ECO:0000256" key="1">
    <source>
        <dbReference type="SAM" id="Phobius"/>
    </source>
</evidence>
<dbReference type="PANTHER" id="PTHR37305">
    <property type="entry name" value="INTEGRAL MEMBRANE PROTEIN-RELATED"/>
    <property type="match status" value="1"/>
</dbReference>
<feature type="transmembrane region" description="Helical" evidence="1">
    <location>
        <begin position="201"/>
        <end position="226"/>
    </location>
</feature>
<dbReference type="Proteomes" id="UP000674938">
    <property type="component" value="Unassembled WGS sequence"/>
</dbReference>
<dbReference type="RefSeq" id="WP_209532206.1">
    <property type="nucleotide sequence ID" value="NZ_JAEEGA010000022.1"/>
</dbReference>
<feature type="transmembrane region" description="Helical" evidence="1">
    <location>
        <begin position="334"/>
        <end position="356"/>
    </location>
</feature>
<name>A0A940SX91_9ENTE</name>
<keyword evidence="3" id="KW-1185">Reference proteome</keyword>
<dbReference type="Pfam" id="PF12679">
    <property type="entry name" value="ABC2_membrane_2"/>
    <property type="match status" value="1"/>
</dbReference>
<dbReference type="EMBL" id="JAEEGA010000022">
    <property type="protein sequence ID" value="MBP1044070.1"/>
    <property type="molecule type" value="Genomic_DNA"/>
</dbReference>
<feature type="transmembrane region" description="Helical" evidence="1">
    <location>
        <begin position="277"/>
        <end position="297"/>
    </location>
</feature>
<evidence type="ECO:0000313" key="2">
    <source>
        <dbReference type="EMBL" id="MBP1044070.1"/>
    </source>
</evidence>
<reference evidence="2" key="1">
    <citation type="submission" date="2020-12" db="EMBL/GenBank/DDBJ databases">
        <title>Vagococcus allomyrinae sp. nov. and Enterococcus lavae sp. nov., isolated from the larvae of Allomyrina dichotoma.</title>
        <authorList>
            <person name="Lee S.D."/>
        </authorList>
    </citation>
    <scope>NUCLEOTIDE SEQUENCE</scope>
    <source>
        <strain evidence="2">BWB3-3</strain>
    </source>
</reference>